<accession>A0ABQ0H1T4</accession>
<feature type="domain" description="HTH gntR-type" evidence="4">
    <location>
        <begin position="10"/>
        <end position="78"/>
    </location>
</feature>
<dbReference type="PANTHER" id="PTHR43537">
    <property type="entry name" value="TRANSCRIPTIONAL REGULATOR, GNTR FAMILY"/>
    <property type="match status" value="1"/>
</dbReference>
<dbReference type="InterPro" id="IPR036388">
    <property type="entry name" value="WH-like_DNA-bd_sf"/>
</dbReference>
<organism evidence="5 6">
    <name type="scientific">Phyllobacterium phragmitis</name>
    <dbReference type="NCBI Taxonomy" id="2670329"/>
    <lineage>
        <taxon>Bacteria</taxon>
        <taxon>Pseudomonadati</taxon>
        <taxon>Pseudomonadota</taxon>
        <taxon>Alphaproteobacteria</taxon>
        <taxon>Hyphomicrobiales</taxon>
        <taxon>Phyllobacteriaceae</taxon>
        <taxon>Phyllobacterium</taxon>
    </lineage>
</organism>
<dbReference type="SUPFAM" id="SSF48008">
    <property type="entry name" value="GntR ligand-binding domain-like"/>
    <property type="match status" value="1"/>
</dbReference>
<dbReference type="InterPro" id="IPR011711">
    <property type="entry name" value="GntR_C"/>
</dbReference>
<evidence type="ECO:0000313" key="6">
    <source>
        <dbReference type="Proteomes" id="UP001628091"/>
    </source>
</evidence>
<evidence type="ECO:0000256" key="1">
    <source>
        <dbReference type="ARBA" id="ARBA00023015"/>
    </source>
</evidence>
<dbReference type="Pfam" id="PF07729">
    <property type="entry name" value="FCD"/>
    <property type="match status" value="1"/>
</dbReference>
<dbReference type="Proteomes" id="UP001628091">
    <property type="component" value="Unassembled WGS sequence"/>
</dbReference>
<dbReference type="PROSITE" id="PS50949">
    <property type="entry name" value="HTH_GNTR"/>
    <property type="match status" value="1"/>
</dbReference>
<dbReference type="Gene3D" id="1.20.120.530">
    <property type="entry name" value="GntR ligand-binding domain-like"/>
    <property type="match status" value="1"/>
</dbReference>
<evidence type="ECO:0000256" key="3">
    <source>
        <dbReference type="ARBA" id="ARBA00023163"/>
    </source>
</evidence>
<dbReference type="EMBL" id="BAAFZP010000001">
    <property type="protein sequence ID" value="GAB1582872.1"/>
    <property type="molecule type" value="Genomic_DNA"/>
</dbReference>
<evidence type="ECO:0000259" key="4">
    <source>
        <dbReference type="PROSITE" id="PS50949"/>
    </source>
</evidence>
<dbReference type="PANTHER" id="PTHR43537:SF5">
    <property type="entry name" value="UXU OPERON TRANSCRIPTIONAL REGULATOR"/>
    <property type="match status" value="1"/>
</dbReference>
<protein>
    <submittedName>
        <fullName evidence="5">FadR/GntR family transcriptional regulator</fullName>
    </submittedName>
</protein>
<dbReference type="PRINTS" id="PR00035">
    <property type="entry name" value="HTHGNTR"/>
</dbReference>
<comment type="caution">
    <text evidence="5">The sequence shown here is derived from an EMBL/GenBank/DDBJ whole genome shotgun (WGS) entry which is preliminary data.</text>
</comment>
<dbReference type="InterPro" id="IPR036390">
    <property type="entry name" value="WH_DNA-bd_sf"/>
</dbReference>
<reference evidence="5 6" key="1">
    <citation type="submission" date="2024-10" db="EMBL/GenBank/DDBJ databases">
        <title>Isolation, draft genome sequencing and identification of Phyllobacterium sp. NSA23, isolated from leaf soil.</title>
        <authorList>
            <person name="Akita H."/>
        </authorList>
    </citation>
    <scope>NUCLEOTIDE SEQUENCE [LARGE SCALE GENOMIC DNA]</scope>
    <source>
        <strain evidence="5 6">NSA23</strain>
    </source>
</reference>
<gene>
    <name evidence="5" type="ORF">PPNSA23_28150</name>
</gene>
<dbReference type="InterPro" id="IPR000524">
    <property type="entry name" value="Tscrpt_reg_HTH_GntR"/>
</dbReference>
<keyword evidence="3" id="KW-0804">Transcription</keyword>
<dbReference type="SMART" id="SM00345">
    <property type="entry name" value="HTH_GNTR"/>
    <property type="match status" value="1"/>
</dbReference>
<proteinExistence type="predicted"/>
<keyword evidence="2" id="KW-0238">DNA-binding</keyword>
<dbReference type="Pfam" id="PF00392">
    <property type="entry name" value="GntR"/>
    <property type="match status" value="1"/>
</dbReference>
<dbReference type="Gene3D" id="1.10.10.10">
    <property type="entry name" value="Winged helix-like DNA-binding domain superfamily/Winged helix DNA-binding domain"/>
    <property type="match status" value="1"/>
</dbReference>
<dbReference type="CDD" id="cd07377">
    <property type="entry name" value="WHTH_GntR"/>
    <property type="match status" value="1"/>
</dbReference>
<dbReference type="InterPro" id="IPR008920">
    <property type="entry name" value="TF_FadR/GntR_C"/>
</dbReference>
<sequence length="234" mass="26865">MSTLELPSGGRRYLQIAQHLADSINSGVFKTGDRLPPERELAATLEVSRTTVREALLALEIMRFVEIRLGAGIFVLPENMRERDRGDLLAVEEVGPWEVLEARRVIEGESAFRAAQRATEDQLAAMLDCIERMEARLNDIPHFDRADAEFHMLIARAAGNSVIESYVAHLWKMRDSPLWERWYDKTRNPGNRRRSIEDHKAIYKALKRRLPEVARTAMCAHIDVLAERFFDLNL</sequence>
<name>A0ABQ0H1T4_9HYPH</name>
<dbReference type="SMART" id="SM00895">
    <property type="entry name" value="FCD"/>
    <property type="match status" value="1"/>
</dbReference>
<dbReference type="RefSeq" id="WP_407865410.1">
    <property type="nucleotide sequence ID" value="NZ_BAAFZP010000001.1"/>
</dbReference>
<dbReference type="SUPFAM" id="SSF46785">
    <property type="entry name" value="Winged helix' DNA-binding domain"/>
    <property type="match status" value="1"/>
</dbReference>
<keyword evidence="6" id="KW-1185">Reference proteome</keyword>
<keyword evidence="1" id="KW-0805">Transcription regulation</keyword>
<evidence type="ECO:0000313" key="5">
    <source>
        <dbReference type="EMBL" id="GAB1582872.1"/>
    </source>
</evidence>
<evidence type="ECO:0000256" key="2">
    <source>
        <dbReference type="ARBA" id="ARBA00023125"/>
    </source>
</evidence>